<dbReference type="GeneTree" id="ENSGT00940000154076"/>
<dbReference type="Gene3D" id="1.10.287.2620">
    <property type="match status" value="1"/>
</dbReference>
<reference evidence="26" key="2">
    <citation type="submission" date="2025-08" db="UniProtKB">
        <authorList>
            <consortium name="Ensembl"/>
        </authorList>
    </citation>
    <scope>IDENTIFICATION</scope>
</reference>
<feature type="domain" description="Dynein heavy chain hydrolytic ATP-binding dynein motor region" evidence="18">
    <location>
        <begin position="1611"/>
        <end position="1937"/>
    </location>
</feature>
<dbReference type="Gene3D" id="1.10.472.130">
    <property type="match status" value="1"/>
</dbReference>
<dbReference type="GO" id="GO:0045505">
    <property type="term" value="F:dynein intermediate chain binding"/>
    <property type="evidence" value="ECO:0007669"/>
    <property type="project" value="InterPro"/>
</dbReference>
<feature type="domain" description="Dynein heavy chain region D6 P-loop" evidence="15">
    <location>
        <begin position="3673"/>
        <end position="3739"/>
    </location>
</feature>
<reference evidence="26 27" key="1">
    <citation type="submission" date="2020-06" db="EMBL/GenBank/DDBJ databases">
        <authorList>
            <consortium name="Wellcome Sanger Institute Data Sharing"/>
        </authorList>
    </citation>
    <scope>NUCLEOTIDE SEQUENCE [LARGE SCALE GENOMIC DNA]</scope>
</reference>
<keyword evidence="12" id="KW-0206">Cytoskeleton</keyword>
<feature type="domain" description="Dynein heavy chain linker" evidence="17">
    <location>
        <begin position="1073"/>
        <end position="1477"/>
    </location>
</feature>
<evidence type="ECO:0000256" key="12">
    <source>
        <dbReference type="ARBA" id="ARBA00023212"/>
    </source>
</evidence>
<keyword evidence="4" id="KW-0493">Microtubule</keyword>
<dbReference type="GO" id="GO:0097729">
    <property type="term" value="C:9+2 motile cilium"/>
    <property type="evidence" value="ECO:0007669"/>
    <property type="project" value="UniProtKB-ARBA"/>
</dbReference>
<dbReference type="FunFam" id="3.40.50.300:FF:000049">
    <property type="entry name" value="Dynein, axonemal, heavy chain 5"/>
    <property type="match status" value="1"/>
</dbReference>
<keyword evidence="7" id="KW-0067">ATP-binding</keyword>
<dbReference type="Pfam" id="PF18198">
    <property type="entry name" value="AAA_lid_11"/>
    <property type="match status" value="1"/>
</dbReference>
<evidence type="ECO:0000256" key="1">
    <source>
        <dbReference type="ARBA" id="ARBA00004430"/>
    </source>
</evidence>
<dbReference type="Pfam" id="PF18199">
    <property type="entry name" value="Dynein_C"/>
    <property type="match status" value="1"/>
</dbReference>
<dbReference type="InterPro" id="IPR041589">
    <property type="entry name" value="DNAH3_AAA_lid_1"/>
</dbReference>
<evidence type="ECO:0000256" key="3">
    <source>
        <dbReference type="ARBA" id="ARBA00022490"/>
    </source>
</evidence>
<evidence type="ECO:0000313" key="27">
    <source>
        <dbReference type="Proteomes" id="UP000694580"/>
    </source>
</evidence>
<feature type="domain" description="Dynein heavy chain AAA module D4" evidence="20">
    <location>
        <begin position="2572"/>
        <end position="2831"/>
    </location>
</feature>
<evidence type="ECO:0000259" key="19">
    <source>
        <dbReference type="Pfam" id="PF12777"/>
    </source>
</evidence>
<dbReference type="Proteomes" id="UP000694580">
    <property type="component" value="Chromosome 5"/>
</dbReference>
<dbReference type="InterPro" id="IPR027417">
    <property type="entry name" value="P-loop_NTPase"/>
</dbReference>
<dbReference type="GO" id="GO:0007018">
    <property type="term" value="P:microtubule-based movement"/>
    <property type="evidence" value="ECO:0007669"/>
    <property type="project" value="InterPro"/>
</dbReference>
<organism evidence="26 27">
    <name type="scientific">Denticeps clupeoides</name>
    <name type="common">denticle herring</name>
    <dbReference type="NCBI Taxonomy" id="299321"/>
    <lineage>
        <taxon>Eukaryota</taxon>
        <taxon>Metazoa</taxon>
        <taxon>Chordata</taxon>
        <taxon>Craniata</taxon>
        <taxon>Vertebrata</taxon>
        <taxon>Euteleostomi</taxon>
        <taxon>Actinopterygii</taxon>
        <taxon>Neopterygii</taxon>
        <taxon>Teleostei</taxon>
        <taxon>Clupei</taxon>
        <taxon>Clupeiformes</taxon>
        <taxon>Denticipitoidei</taxon>
        <taxon>Denticipitidae</taxon>
        <taxon>Denticeps</taxon>
    </lineage>
</organism>
<evidence type="ECO:0000259" key="17">
    <source>
        <dbReference type="Pfam" id="PF08393"/>
    </source>
</evidence>
<dbReference type="Pfam" id="PF12777">
    <property type="entry name" value="MT"/>
    <property type="match status" value="1"/>
</dbReference>
<evidence type="ECO:0000256" key="14">
    <source>
        <dbReference type="SAM" id="Coils"/>
    </source>
</evidence>
<dbReference type="Gene3D" id="1.10.8.710">
    <property type="match status" value="1"/>
</dbReference>
<dbReference type="InterPro" id="IPR026983">
    <property type="entry name" value="DHC"/>
</dbReference>
<reference evidence="26" key="3">
    <citation type="submission" date="2025-09" db="UniProtKB">
        <authorList>
            <consortium name="Ensembl"/>
        </authorList>
    </citation>
    <scope>IDENTIFICATION</scope>
</reference>
<evidence type="ECO:0000256" key="2">
    <source>
        <dbReference type="ARBA" id="ARBA00008887"/>
    </source>
</evidence>
<dbReference type="Gene3D" id="3.10.490.20">
    <property type="match status" value="1"/>
</dbReference>
<evidence type="ECO:0000259" key="25">
    <source>
        <dbReference type="Pfam" id="PF18199"/>
    </source>
</evidence>
<dbReference type="Pfam" id="PF12781">
    <property type="entry name" value="AAA_9"/>
    <property type="match status" value="1"/>
</dbReference>
<dbReference type="Gene3D" id="1.20.1270.280">
    <property type="match status" value="1"/>
</dbReference>
<dbReference type="PANTHER" id="PTHR45703">
    <property type="entry name" value="DYNEIN HEAVY CHAIN"/>
    <property type="match status" value="1"/>
</dbReference>
<evidence type="ECO:0008006" key="28">
    <source>
        <dbReference type="Google" id="ProtNLM"/>
    </source>
</evidence>
<evidence type="ECO:0000259" key="23">
    <source>
        <dbReference type="Pfam" id="PF17857"/>
    </source>
</evidence>
<dbReference type="InterPro" id="IPR043157">
    <property type="entry name" value="Dynein_AAA1S"/>
</dbReference>
<dbReference type="Pfam" id="PF17852">
    <property type="entry name" value="Dynein_AAA_lid"/>
    <property type="match status" value="1"/>
</dbReference>
<dbReference type="Gene3D" id="1.20.58.1120">
    <property type="match status" value="1"/>
</dbReference>
<evidence type="ECO:0000259" key="21">
    <source>
        <dbReference type="Pfam" id="PF12781"/>
    </source>
</evidence>
<evidence type="ECO:0000256" key="7">
    <source>
        <dbReference type="ARBA" id="ARBA00022840"/>
    </source>
</evidence>
<dbReference type="GO" id="GO:0005524">
    <property type="term" value="F:ATP binding"/>
    <property type="evidence" value="ECO:0007669"/>
    <property type="project" value="UniProtKB-KW"/>
</dbReference>
<dbReference type="Pfam" id="PF08393">
    <property type="entry name" value="DHC_N2"/>
    <property type="match status" value="1"/>
</dbReference>
<evidence type="ECO:0000313" key="26">
    <source>
        <dbReference type="Ensembl" id="ENSDCDP00010048445.1"/>
    </source>
</evidence>
<evidence type="ECO:0000256" key="9">
    <source>
        <dbReference type="ARBA" id="ARBA00023054"/>
    </source>
</evidence>
<dbReference type="FunFam" id="3.20.180.20:FF:000001">
    <property type="entry name" value="Dynein axonemal heavy chain 5"/>
    <property type="match status" value="1"/>
</dbReference>
<keyword evidence="13" id="KW-0966">Cell projection</keyword>
<dbReference type="InterPro" id="IPR035699">
    <property type="entry name" value="AAA_6"/>
</dbReference>
<keyword evidence="3" id="KW-0963">Cytoplasm</keyword>
<dbReference type="InterPro" id="IPR024743">
    <property type="entry name" value="Dynein_HC_stalk"/>
</dbReference>
<feature type="domain" description="Dynein heavy chain 3 AAA+ lid" evidence="23">
    <location>
        <begin position="2429"/>
        <end position="2525"/>
    </location>
</feature>
<name>A0AAY4DT06_9TELE</name>
<keyword evidence="8" id="KW-0243">Dynein</keyword>
<dbReference type="InterPro" id="IPR024317">
    <property type="entry name" value="Dynein_heavy_chain_D4_dom"/>
</dbReference>
<dbReference type="Gene3D" id="1.10.8.1220">
    <property type="match status" value="1"/>
</dbReference>
<dbReference type="FunFam" id="1.10.8.720:FF:000002">
    <property type="entry name" value="Dynein heavy chain 9, axonemal"/>
    <property type="match status" value="1"/>
</dbReference>
<dbReference type="InterPro" id="IPR041466">
    <property type="entry name" value="Dynein_AAA5_ext"/>
</dbReference>
<evidence type="ECO:0000256" key="6">
    <source>
        <dbReference type="ARBA" id="ARBA00022741"/>
    </source>
</evidence>
<dbReference type="Pfam" id="PF12774">
    <property type="entry name" value="AAA_6"/>
    <property type="match status" value="1"/>
</dbReference>
<feature type="domain" description="Dynein heavy chain AAA lid" evidence="24">
    <location>
        <begin position="3749"/>
        <end position="3885"/>
    </location>
</feature>
<dbReference type="FunFam" id="1.20.920.20:FF:000003">
    <property type="entry name" value="Dynein axonemal heavy chain 17"/>
    <property type="match status" value="1"/>
</dbReference>
<evidence type="ECO:0000256" key="10">
    <source>
        <dbReference type="ARBA" id="ARBA00023069"/>
    </source>
</evidence>
<dbReference type="Ensembl" id="ENSDCDT00010058781.1">
    <property type="protein sequence ID" value="ENSDCDP00010048445.1"/>
    <property type="gene ID" value="ENSDCDG00010026977.1"/>
</dbReference>
<dbReference type="SUPFAM" id="SSF52540">
    <property type="entry name" value="P-loop containing nucleoside triphosphate hydrolases"/>
    <property type="match status" value="4"/>
</dbReference>
<dbReference type="InterPro" id="IPR013602">
    <property type="entry name" value="Dynein_heavy_linker"/>
</dbReference>
<feature type="coiled-coil region" evidence="14">
    <location>
        <begin position="3067"/>
        <end position="3136"/>
    </location>
</feature>
<comment type="similarity">
    <text evidence="2">Belongs to the dynein heavy chain family.</text>
</comment>
<feature type="domain" description="Dynein heavy chain ATP-binding dynein motor region" evidence="21">
    <location>
        <begin position="3215"/>
        <end position="3432"/>
    </location>
</feature>
<evidence type="ECO:0000259" key="22">
    <source>
        <dbReference type="Pfam" id="PF17852"/>
    </source>
</evidence>
<dbReference type="FunFam" id="1.20.140.100:FF:000001">
    <property type="entry name" value="dynein heavy chain 17, axonemal"/>
    <property type="match status" value="1"/>
</dbReference>
<feature type="domain" description="Dynein heavy chain tail" evidence="16">
    <location>
        <begin position="169"/>
        <end position="403"/>
    </location>
</feature>
<evidence type="ECO:0000256" key="4">
    <source>
        <dbReference type="ARBA" id="ARBA00022701"/>
    </source>
</evidence>
<dbReference type="InterPro" id="IPR042222">
    <property type="entry name" value="Dynein_2_N"/>
</dbReference>
<evidence type="ECO:0000259" key="18">
    <source>
        <dbReference type="Pfam" id="PF12774"/>
    </source>
</evidence>
<dbReference type="FunFam" id="1.10.472.130:FF:000001">
    <property type="entry name" value="Dynein, axonemal, heavy chain 9"/>
    <property type="match status" value="1"/>
</dbReference>
<protein>
    <recommendedName>
        <fullName evidence="28">Dynein, axonemal, heavy polypeptide 9 like</fullName>
    </recommendedName>
</protein>
<feature type="coiled-coil region" evidence="14">
    <location>
        <begin position="2836"/>
        <end position="2922"/>
    </location>
</feature>
<dbReference type="InterPro" id="IPR042219">
    <property type="entry name" value="AAA_lid_11_sf"/>
</dbReference>
<dbReference type="Gene3D" id="1.20.920.20">
    <property type="match status" value="1"/>
</dbReference>
<dbReference type="Pfam" id="PF08385">
    <property type="entry name" value="DHC_N1"/>
    <property type="match status" value="2"/>
</dbReference>
<dbReference type="GO" id="GO:0005874">
    <property type="term" value="C:microtubule"/>
    <property type="evidence" value="ECO:0007669"/>
    <property type="project" value="UniProtKB-KW"/>
</dbReference>
<dbReference type="FunFam" id="1.20.920.30:FF:000003">
    <property type="entry name" value="Dynein axonemal heavy chain 17"/>
    <property type="match status" value="1"/>
</dbReference>
<dbReference type="PANTHER" id="PTHR45703:SF12">
    <property type="entry name" value="DYNEIN AXONEMAL HEAVY CHAIN 11"/>
    <property type="match status" value="1"/>
</dbReference>
<dbReference type="FunFam" id="3.40.50.300:FF:000219">
    <property type="entry name" value="Dynein axonemal heavy chain 17"/>
    <property type="match status" value="1"/>
</dbReference>
<sequence length="4188" mass="481247">EDMAEGGVRVPSEVMKASAVSDERVDFLREQVFTILRIKTDKWNRFIGAEENLKVLLDFLDHDYNDCLILFSGPGGTLHVGDGQVSRNTDTYSYMLYVLLSLLSNCKNHVGWPRVLVEDVTRHIEKLKSEVVTLRGQAQGRTLLPLPLCVERTNQKHPDDSPVDRALLYSIETMVIQWTQQMNSALQKDSAKLLRQGDNPGPTAELRFWASQKENLLGIQTQVLAQVMEILRRINSSYYDPFRDMALKIDQAVLEAEDIDLYLRPLKKHISVFEERPFMHLESLIPPLFHTICLIWTHSQYYCTPQRMVTLLQEFCNLLIEKAFAYLLPEELFKMEMEEAVERVHSTIQVLRAFRHSFQQHRDKLTPTGPYSRPGLSVKLWDFPSDMVFHRTDRIMERLLMIEVRLSDSTSSFGAQVRMLRMFGLFYALGVQYSALLGKNMPTVAGNLKWSQELRDRILTNRTMDVLSACECVLEVLDHLDEEVYSNWCVDLDELCHTHLNEHLLTCNPESGLYKVNFHPAYTSTLSQVAEWYNKLHSTILSVELRLVEANLEEVKHKMIYLIILTKILFHPSTRDLVHDISTRVQQSKANVETIQKLLGTFSHIAFISRKSSRSGNLLVVADVDECMRRQYTLITNTGEKIHHLMQENCSLLGGDAGSPEWQSYTEYVDCMVLQGFCSAVRCSLQYLVENTGPELHIAPLFEVQLLFIPMCLLCVHKEEILFSYISYINVHNAFVCSINPIRSFIPLLSLLIVAFHTQTDINEMLDLTELAHTVRHRVREAIVKMKQFEESFASFRYLWTDDRSEFMRQFLLYGRALSTEEAELYADYELAKNPPKLHNFKEQISVFESLYEKVCAFEDGMIFCGWCQVDIKPFKVTLMNIIKKWSWMFKEHLLNHVNESVRDLALFIENTDFGLHKKVKDGDYAGLVDIMGHLMAIRDRQLSTEQHFRPLKSTADLLKSYGQQLPENVYTQLEELPEKWKNLKKLAFTVKHEVAPLQSNEVAVIRRKCVHFEQHEFREQFITESIFHSSIDEPYRLLDKANRSVAQLEEEMQLLHDTAVLFEVSFPEYKQLHHCRSDLILLKAVWDMVIFTSIEDWTKTPWKEINVEHMDMELRRFAKEMKTLDKEVRAWDVYTGLESTVKNLLTSLRAVNELQNSAVRERHWQQLMRTTGVSFVMGEATRLGDLLELHLHRVEEEVKNIVDKAVKELGIEKVLGEITQTWSQMSLSYETHPSTGTPLLKADENLIETLEDNQVQLQNILMSKHVEYFLVEVSTWQRRLMVADLVISSWMGVQRTWAHLQSIFTNSEDIRNQLAQDAERFQGIHQDFQNLMTEVIKTSNVIEVTNQPGYLEKLETLHQRLSVCEKALAEYLETKRLMFPRFYFVSATDLLEIVSKGTQPKEVTRHLLKLFDNLADLKFLEEEREYGAIALGMYSREREYVPFSEPCICEGQVIHIWLNGLEAAMRCTVRNEIMEAVAAYEDKPRDQWLLDYPAQVALTGSQIWWATDVGIAFQRVEEGFENALKDYNKKQITQLNSLINMLLGDLTPGDRQKIMTLCTIDVHARDVVAKLITQKVTSAQAFVWLSQLRHRWDEQQKHCYINICDAQFQFSYEYLGNTNRLVITPLTDRCYITLTQSLHLTMSGAPSGPAGTGKTETTKDLGRSLGIMVYVFNCSEQMDYKSIGNIYKGLAQTGVWGCFDEFNRISVEVLSVVAVQVKTIQDAIRNKKQRFHFLGEEIELKPTVGIFITLNPGYAGRAELPENLKALFRPCAMVIPDFELICEIMLVAEGFLDARLLARKFISLYTLCKELLSKQDHYDWGLRAIKSVLVVAGSLKREDRTMPEEQVLMRALRDFNLPKIVTSDFPIFLGLISDLFPLLDVSRKRDLVLEQAVRQAIIELHLQPEENFILKVTQLDELLAVRHSVFVVGGAGTGKSQILKTLHRTYSNMKLKPVWIDMNPKAVTTDELFGFLHPATREWKDGLFSSTMRELSRMNHDGPKWIVLDGDIDPMWIESLNTVMDDNKVLTLASNERISLTSSMRLVFEISHLRAATPATVSRAGIIYVNPQDLGWSSYVTSWIDTRQAQSERANLTILFDKYVPYCLEQVRCNLKTITAIPENSMVQTLCSLLDCLLTEANTPSDSPRELYEIYFVFACVWAFGGALFQDHLIDYRTEFSRWWTKEMRAVKFPSQGTVFDYYIDPETKKFTPWGEQISQFELEPDIPLQTVLVHTAETICLTYFMDLLVQKGKAIMLVGNAGVGKTILVSDKVAKLKEDYMVAKVPFNYYTTSAMLQRVLEKPLEKKAGRNFAPSGAKKLIYFVDDLNMPEVDVYGTVQPHTLIRQHLDYSHWYDRQRLVLKEIHNCQYITCMNPTAGSFSVDPRLQRHFAVFAVHFPGAEALGTIYSSILSAHFQQGGFSYGVSRSVGTLVQAAICLHQKMTQNFLPTAIRFHYIFNLRDLCNIFQGILFALPECVRYPVDLVHLWLHESSRVYSDKLMEEKDVELFNKILLDAGKRYFEGIDESIFIHQPLIYCHFAHGVGEPRYFRVSDWERLHKTLMDALEHYNELHAVMDLVLFEEAMQHVCRISRILEAPLGNALLIGVGGSGKQSLCRLAAFLSSLEVFQITLRKGYGIHDLRSDIAALYIKVGVKNIGTVFLHTDAQIPDERFLVLINDMLASGDIPDLFSEEEVDMIVSSIRLELRGLGLLDTRENCWTFFIERIRRQLKVVLCFSPVGFTLRTRARKFPALVNCTAIDWFHAWPQLALQSVSSSFIEKIGGLEPEVKASISEFISYAHTSVNEVSVKYQQNEKHFNYTTPKSFLEFMKLYGNLLGTKRRELTQKMERLENGLQKLQSTASQVEDLKAKLAIQEVELHQKNTDIEALISKIGQQTEKLNQEKSIADAEEQRVAAIQADVTKQQRETEEDLAKAEPALQAANAALNTLNRLNLTELRTFANPPVIVTNVMAAVLVLLSPSGRIPKERSWKAAKVVMSKVDDFLQTLMNFDKEHMSDATVRVVKDEYLSDPEFNPEFVRLKSSAAAGLCSWVINIVHFHEVLCEVELKRLCLSQASADLAEAAEKLDVIRKKLAELDGSLDMLTSAYEKATSEKLRSQDEVNRTNKTIELANRLVKGLESENVRWVHSVAQYCEQEQTLCGDVLLTAAFISYAGSFSKKYRHELLDNLWMPFLRSQKVPVPMTEGLDPVCMLTDDATIAKWNNEGLPGDKMSTQNATILTNCERWPLLIDPQLQGIKWIKNHYGNNLRVISLGQKGYVDVIEQAVVTGDPVLIENLEETIDPIIDPLLGRHTIKKGRYIKVGDKECYFHPSFRLILHTKLANPHYKPEIQAQTTLINFTVTRDGLEDQLLAEVVNMERPDLERLKSDLTKQQNTFKIELKQLEDELLMRLSAAESNFLGDNMLVEKLETTKHTAAEIEMKVLEAKVNEVKINEAREHYRPVAVRASLLYFIINDLNKINPMYQFSLKAFNVVFHKSVEQAEVCPDVHSRVNMLIDCITYSTFNYISRGLFERDKLTFTAQLAFQLLLMSKEIAIRELDFLLRFNIEHTYVSPVDFLSNSAWSAIRMMSFMDEFRGLDRDIEGAPKRWKKVVESECPEKEKLPQEWKGKTSLQKLIMMRALRPDRMTYAVKNFVEEKLGVKYTEGRKTEFAKLFLESGPASPVFFILSPGVDPLKDVESLGKKLGFTIDLGKLHNVSLGQGQEAVAEVAMETASKEGHWVILQDILDQCSREQEFKTILFSLCYFHACVAERRKFGPQGWNRKYPFNTGDLTICVNILYNYLEANSQVPWEDLRYLFGEIMYGGHITDDWDRRLCRTYLEEYMQPNQFDRKLALAPGLVVPSNLDYQGYHSYIDEMLSHESPVHYGLHLNAEIEFLTVTSDSLFHTLLELQSRDSTMGEESSQTTEEKVKTILDDILEKLPEEYNMSDIMSKTAERSPYILVCFQECERMNALIHEIRRSLKELDLGLKGELAISSEMEQLQTALFFDNVPDTWTKLAYPSTYSLAQWYNDVLLRCRELDSWTQDLSLPSVVWLSGLFNPQSFLTAVMQSLARKNEWPLDKMNLTVDVTKKFKDDFSQPAREGAYVYGFFMEGAHWDIQAGHITEARLKDLTPSMPVIFVRAIPNDRQDTRNIYECPVYKTKLRGNTYIWTLNLKTKERPAKWVLAGVALLLSV</sequence>
<dbReference type="Pfam" id="PF17857">
    <property type="entry name" value="AAA_lid_1"/>
    <property type="match status" value="1"/>
</dbReference>
<dbReference type="GO" id="GO:0005858">
    <property type="term" value="C:axonemal dynein complex"/>
    <property type="evidence" value="ECO:0007669"/>
    <property type="project" value="UniProtKB-ARBA"/>
</dbReference>
<evidence type="ECO:0000256" key="11">
    <source>
        <dbReference type="ARBA" id="ARBA00023175"/>
    </source>
</evidence>
<dbReference type="Gene3D" id="3.20.180.20">
    <property type="entry name" value="Dynein heavy chain, N-terminal domain 2"/>
    <property type="match status" value="1"/>
</dbReference>
<dbReference type="FunFam" id="1.20.58.1120:FF:000002">
    <property type="entry name" value="Dynein heavy chain 9, axonemal"/>
    <property type="match status" value="1"/>
</dbReference>
<feature type="domain" description="Dynein heavy chain tail" evidence="16">
    <location>
        <begin position="435"/>
        <end position="526"/>
    </location>
</feature>
<dbReference type="Gene3D" id="1.20.140.100">
    <property type="entry name" value="Dynein heavy chain, N-terminal domain 2"/>
    <property type="match status" value="1"/>
</dbReference>
<keyword evidence="5" id="KW-0677">Repeat</keyword>
<evidence type="ECO:0000259" key="15">
    <source>
        <dbReference type="Pfam" id="PF03028"/>
    </source>
</evidence>
<dbReference type="Gene3D" id="3.40.50.300">
    <property type="entry name" value="P-loop containing nucleotide triphosphate hydrolases"/>
    <property type="match status" value="4"/>
</dbReference>
<feature type="domain" description="Dynein heavy chain C-terminal" evidence="25">
    <location>
        <begin position="3893"/>
        <end position="4186"/>
    </location>
</feature>
<evidence type="ECO:0000256" key="5">
    <source>
        <dbReference type="ARBA" id="ARBA00022737"/>
    </source>
</evidence>
<keyword evidence="11" id="KW-0505">Motor protein</keyword>
<dbReference type="Gene3D" id="1.10.8.720">
    <property type="entry name" value="Region D6 of dynein motor"/>
    <property type="match status" value="1"/>
</dbReference>
<dbReference type="InterPro" id="IPR041228">
    <property type="entry name" value="Dynein_C"/>
</dbReference>
<dbReference type="InterPro" id="IPR042228">
    <property type="entry name" value="Dynein_linker_3"/>
</dbReference>
<dbReference type="FunFam" id="1.10.8.710:FF:000002">
    <property type="entry name" value="dynein heavy chain 17, axonemal"/>
    <property type="match status" value="1"/>
</dbReference>
<feature type="domain" description="Dynein heavy chain coiled coil stalk" evidence="19">
    <location>
        <begin position="2844"/>
        <end position="3188"/>
    </location>
</feature>
<dbReference type="Gene3D" id="6.10.140.1060">
    <property type="match status" value="1"/>
</dbReference>
<keyword evidence="9 14" id="KW-0175">Coiled coil</keyword>
<dbReference type="Pfam" id="PF12775">
    <property type="entry name" value="AAA_7"/>
    <property type="match status" value="1"/>
</dbReference>
<dbReference type="InterPro" id="IPR035706">
    <property type="entry name" value="AAA_9"/>
</dbReference>
<dbReference type="Gene3D" id="1.20.920.30">
    <property type="match status" value="1"/>
</dbReference>
<dbReference type="InterPro" id="IPR041658">
    <property type="entry name" value="AAA_lid_11"/>
</dbReference>
<feature type="domain" description="Dynein heavy chain AAA 5 extension" evidence="22">
    <location>
        <begin position="2095"/>
        <end position="2212"/>
    </location>
</feature>
<evidence type="ECO:0000256" key="8">
    <source>
        <dbReference type="ARBA" id="ARBA00023017"/>
    </source>
</evidence>
<dbReference type="GO" id="GO:0051959">
    <property type="term" value="F:dynein light intermediate chain binding"/>
    <property type="evidence" value="ECO:0007669"/>
    <property type="project" value="InterPro"/>
</dbReference>
<evidence type="ECO:0000259" key="24">
    <source>
        <dbReference type="Pfam" id="PF18198"/>
    </source>
</evidence>
<evidence type="ECO:0000259" key="16">
    <source>
        <dbReference type="Pfam" id="PF08385"/>
    </source>
</evidence>
<keyword evidence="10" id="KW-0969">Cilium</keyword>
<dbReference type="FunFam" id="3.10.490.20:FF:000002">
    <property type="entry name" value="Dynein axonemal heavy chain 17"/>
    <property type="match status" value="1"/>
</dbReference>
<dbReference type="GO" id="GO:0008569">
    <property type="term" value="F:minus-end-directed microtubule motor activity"/>
    <property type="evidence" value="ECO:0007669"/>
    <property type="project" value="InterPro"/>
</dbReference>
<dbReference type="InterPro" id="IPR004273">
    <property type="entry name" value="Dynein_heavy_D6_P-loop"/>
</dbReference>
<evidence type="ECO:0000256" key="13">
    <source>
        <dbReference type="ARBA" id="ARBA00023273"/>
    </source>
</evidence>
<dbReference type="Pfam" id="PF03028">
    <property type="entry name" value="Dynein_heavy"/>
    <property type="match status" value="1"/>
</dbReference>
<dbReference type="Pfam" id="PF12780">
    <property type="entry name" value="AAA_8"/>
    <property type="match status" value="1"/>
</dbReference>
<dbReference type="FunFam" id="3.40.50.300:FF:002141">
    <property type="entry name" value="Dynein heavy chain"/>
    <property type="match status" value="1"/>
</dbReference>
<evidence type="ECO:0000259" key="20">
    <source>
        <dbReference type="Pfam" id="PF12780"/>
    </source>
</evidence>
<dbReference type="FunFam" id="3.40.50.300:FF:000945">
    <property type="entry name" value="Dynein axonemal heavy chain 9"/>
    <property type="match status" value="1"/>
</dbReference>
<gene>
    <name evidence="26" type="primary">dnah9l</name>
</gene>
<accession>A0AAY4DT06</accession>
<dbReference type="GO" id="GO:0008017">
    <property type="term" value="F:microtubule binding"/>
    <property type="evidence" value="ECO:0007669"/>
    <property type="project" value="UniProtKB-ARBA"/>
</dbReference>
<dbReference type="InterPro" id="IPR043160">
    <property type="entry name" value="Dynein_C_barrel"/>
</dbReference>
<keyword evidence="27" id="KW-1185">Reference proteome</keyword>
<dbReference type="InterPro" id="IPR013594">
    <property type="entry name" value="Dynein_heavy_tail"/>
</dbReference>
<proteinExistence type="inferred from homology"/>
<dbReference type="FunFam" id="1.20.1270.280:FF:000008">
    <property type="entry name" value="Dynein axonemal heavy chain 11"/>
    <property type="match status" value="1"/>
</dbReference>
<comment type="subcellular location">
    <subcellularLocation>
        <location evidence="1">Cytoplasm</location>
        <location evidence="1">Cytoskeleton</location>
        <location evidence="1">Cilium axoneme</location>
    </subcellularLocation>
</comment>
<dbReference type="FunFam" id="1.10.287.2620:FF:000002">
    <property type="entry name" value="Dynein heavy chain 2, axonemal"/>
    <property type="match status" value="1"/>
</dbReference>
<keyword evidence="6" id="KW-0547">Nucleotide-binding</keyword>
<dbReference type="FunFam" id="1.10.8.1220:FF:000001">
    <property type="entry name" value="Dynein axonemal heavy chain 5"/>
    <property type="match status" value="1"/>
</dbReference>